<dbReference type="EMBL" id="KN832886">
    <property type="protein sequence ID" value="KIM95848.1"/>
    <property type="molecule type" value="Genomic_DNA"/>
</dbReference>
<keyword evidence="1" id="KW-0175">Coiled coil</keyword>
<accession>A0A0C3CA88</accession>
<feature type="coiled-coil region" evidence="1">
    <location>
        <begin position="221"/>
        <end position="255"/>
    </location>
</feature>
<proteinExistence type="predicted"/>
<evidence type="ECO:0000256" key="1">
    <source>
        <dbReference type="SAM" id="Coils"/>
    </source>
</evidence>
<evidence type="ECO:0000313" key="2">
    <source>
        <dbReference type="EMBL" id="KIM95848.1"/>
    </source>
</evidence>
<name>A0A0C3CA88_OIDMZ</name>
<evidence type="ECO:0000313" key="3">
    <source>
        <dbReference type="Proteomes" id="UP000054321"/>
    </source>
</evidence>
<dbReference type="Proteomes" id="UP000054321">
    <property type="component" value="Unassembled WGS sequence"/>
</dbReference>
<reference evidence="2 3" key="1">
    <citation type="submission" date="2014-04" db="EMBL/GenBank/DDBJ databases">
        <authorList>
            <consortium name="DOE Joint Genome Institute"/>
            <person name="Kuo A."/>
            <person name="Martino E."/>
            <person name="Perotto S."/>
            <person name="Kohler A."/>
            <person name="Nagy L.G."/>
            <person name="Floudas D."/>
            <person name="Copeland A."/>
            <person name="Barry K.W."/>
            <person name="Cichocki N."/>
            <person name="Veneault-Fourrey C."/>
            <person name="LaButti K."/>
            <person name="Lindquist E.A."/>
            <person name="Lipzen A."/>
            <person name="Lundell T."/>
            <person name="Morin E."/>
            <person name="Murat C."/>
            <person name="Sun H."/>
            <person name="Tunlid A."/>
            <person name="Henrissat B."/>
            <person name="Grigoriev I.V."/>
            <person name="Hibbett D.S."/>
            <person name="Martin F."/>
            <person name="Nordberg H.P."/>
            <person name="Cantor M.N."/>
            <person name="Hua S.X."/>
        </authorList>
    </citation>
    <scope>NUCLEOTIDE SEQUENCE [LARGE SCALE GENOMIC DNA]</scope>
    <source>
        <strain evidence="2 3">Zn</strain>
    </source>
</reference>
<dbReference type="InParanoid" id="A0A0C3CA88"/>
<sequence length="305" mass="35220">MQKLNIHAIPARASFLVTTYTNLQIDKLAMPSISTHNSNTGEIEILYKRCLIGENHRGIEKRGEAATVDINKSSNFLKSLDMWDPENSPKHEPIVLLHFNEPDKHNLIGKSDSHFTIEPLSHKRDDDGIWLAQDNLGYFFKPFRPPELICNLFLGVSEDLYIDLAKAIEHLQEITRGNFDSYSNLEARTKALHSLSRDMSPLRESWKYMHNSVSILIDTFKNERQNRMEEIFDNVKDLQKRLDVKDDEAQKQCQEAWHLYYDDEFDARSKRTQQTIAQRLLDVESVEQQIRVSLSVVGSIASYAG</sequence>
<protein>
    <submittedName>
        <fullName evidence="2">Uncharacterized protein</fullName>
    </submittedName>
</protein>
<organism evidence="2 3">
    <name type="scientific">Oidiodendron maius (strain Zn)</name>
    <dbReference type="NCBI Taxonomy" id="913774"/>
    <lineage>
        <taxon>Eukaryota</taxon>
        <taxon>Fungi</taxon>
        <taxon>Dikarya</taxon>
        <taxon>Ascomycota</taxon>
        <taxon>Pezizomycotina</taxon>
        <taxon>Leotiomycetes</taxon>
        <taxon>Leotiomycetes incertae sedis</taxon>
        <taxon>Myxotrichaceae</taxon>
        <taxon>Oidiodendron</taxon>
    </lineage>
</organism>
<dbReference type="HOGENOM" id="CLU_912458_0_0_1"/>
<reference evidence="3" key="2">
    <citation type="submission" date="2015-01" db="EMBL/GenBank/DDBJ databases">
        <title>Evolutionary Origins and Diversification of the Mycorrhizal Mutualists.</title>
        <authorList>
            <consortium name="DOE Joint Genome Institute"/>
            <consortium name="Mycorrhizal Genomics Consortium"/>
            <person name="Kohler A."/>
            <person name="Kuo A."/>
            <person name="Nagy L.G."/>
            <person name="Floudas D."/>
            <person name="Copeland A."/>
            <person name="Barry K.W."/>
            <person name="Cichocki N."/>
            <person name="Veneault-Fourrey C."/>
            <person name="LaButti K."/>
            <person name="Lindquist E.A."/>
            <person name="Lipzen A."/>
            <person name="Lundell T."/>
            <person name="Morin E."/>
            <person name="Murat C."/>
            <person name="Riley R."/>
            <person name="Ohm R."/>
            <person name="Sun H."/>
            <person name="Tunlid A."/>
            <person name="Henrissat B."/>
            <person name="Grigoriev I.V."/>
            <person name="Hibbett D.S."/>
            <person name="Martin F."/>
        </authorList>
    </citation>
    <scope>NUCLEOTIDE SEQUENCE [LARGE SCALE GENOMIC DNA]</scope>
    <source>
        <strain evidence="3">Zn</strain>
    </source>
</reference>
<gene>
    <name evidence="2" type="ORF">OIDMADRAFT_33926</name>
</gene>
<keyword evidence="3" id="KW-1185">Reference proteome</keyword>
<dbReference type="AlphaFoldDB" id="A0A0C3CA88"/>